<dbReference type="GO" id="GO:0046872">
    <property type="term" value="F:metal ion binding"/>
    <property type="evidence" value="ECO:0007669"/>
    <property type="project" value="UniProtKB-UniRule"/>
</dbReference>
<comment type="function">
    <text evidence="4">May play a role in muscle cell metabolism.</text>
</comment>
<feature type="non-terminal residue" evidence="8">
    <location>
        <position position="234"/>
    </location>
</feature>
<dbReference type="Proteomes" id="UP000051574">
    <property type="component" value="Unassembled WGS sequence"/>
</dbReference>
<protein>
    <recommendedName>
        <fullName evidence="5">Cytochrome b5-related protein</fullName>
    </recommendedName>
</protein>
<dbReference type="PROSITE" id="PS00191">
    <property type="entry name" value="CYTOCHROME_B5_1"/>
    <property type="match status" value="1"/>
</dbReference>
<feature type="transmembrane region" description="Helical" evidence="6">
    <location>
        <begin position="146"/>
        <end position="167"/>
    </location>
</feature>
<keyword evidence="2 6" id="KW-0479">Metal-binding</keyword>
<sequence>VTGLTPAKRSGENWLDGKRVDDGAEGYWRIHDDLYDLSNFIKHHPGGPDWLKMTKGTDITEAFEVHHIKGVAETLLHKFHVKKAQTPRISPYTFKEDGFYRTLKRNVREELERIPKRAIMISGLYTDLLLVGTFAFSTLACRNWNYWFSIVAGYCLASLTTAAHNYFHQKDNFRMYYFNFSLMSFKEWRISHSLSHHLFTNTILDLEMLFFEPLFGYYPVNKTFMKKYLPWLYS</sequence>
<feature type="domain" description="Cytochrome b5 heme-binding" evidence="7">
    <location>
        <begin position="1"/>
        <end position="85"/>
    </location>
</feature>
<dbReference type="InterPro" id="IPR001199">
    <property type="entry name" value="Cyt_B5-like_heme/steroid-bd"/>
</dbReference>
<dbReference type="PANTHER" id="PTHR16740:SF1">
    <property type="entry name" value="CYTOCHROME B5-RELATED PROTEIN-RELATED"/>
    <property type="match status" value="1"/>
</dbReference>
<dbReference type="FunFam" id="3.10.120.10:FF:000020">
    <property type="entry name" value="Cytochrome b5-related protein"/>
    <property type="match status" value="1"/>
</dbReference>
<evidence type="ECO:0000259" key="7">
    <source>
        <dbReference type="PROSITE" id="PS50255"/>
    </source>
</evidence>
<keyword evidence="1 6" id="KW-0349">Heme</keyword>
<comment type="caution">
    <text evidence="6">Lacks conserved residue(s) required for the propagation of feature annotation.</text>
</comment>
<dbReference type="InterPro" id="IPR036400">
    <property type="entry name" value="Cyt_B5-like_heme/steroid_sf"/>
</dbReference>
<evidence type="ECO:0000313" key="9">
    <source>
        <dbReference type="Proteomes" id="UP000051574"/>
    </source>
</evidence>
<dbReference type="Pfam" id="PF00173">
    <property type="entry name" value="Cyt-b5"/>
    <property type="match status" value="1"/>
</dbReference>
<keyword evidence="6" id="KW-1133">Transmembrane helix</keyword>
<dbReference type="AlphaFoldDB" id="A0A0T6B0N2"/>
<name>A0A0T6B0N2_9SCAR</name>
<feature type="transmembrane region" description="Helical" evidence="6">
    <location>
        <begin position="118"/>
        <end position="140"/>
    </location>
</feature>
<dbReference type="GO" id="GO:0020037">
    <property type="term" value="F:heme binding"/>
    <property type="evidence" value="ECO:0007669"/>
    <property type="project" value="UniProtKB-UniRule"/>
</dbReference>
<dbReference type="EMBL" id="LJIG01016301">
    <property type="protein sequence ID" value="KRT81011.1"/>
    <property type="molecule type" value="Genomic_DNA"/>
</dbReference>
<keyword evidence="3 6" id="KW-0408">Iron</keyword>
<evidence type="ECO:0000256" key="2">
    <source>
        <dbReference type="ARBA" id="ARBA00022723"/>
    </source>
</evidence>
<feature type="non-terminal residue" evidence="8">
    <location>
        <position position="1"/>
    </location>
</feature>
<dbReference type="PANTHER" id="PTHR16740">
    <property type="entry name" value="CYTOCHROME B5-RELATED PROTEIN-RELATED"/>
    <property type="match status" value="1"/>
</dbReference>
<reference evidence="8 9" key="1">
    <citation type="submission" date="2015-09" db="EMBL/GenBank/DDBJ databases">
        <title>Draft genome of the scarab beetle Oryctes borbonicus.</title>
        <authorList>
            <person name="Meyer J.M."/>
            <person name="Markov G.V."/>
            <person name="Baskaran P."/>
            <person name="Herrmann M."/>
            <person name="Sommer R.J."/>
            <person name="Roedelsperger C."/>
        </authorList>
    </citation>
    <scope>NUCLEOTIDE SEQUENCE [LARGE SCALE GENOMIC DNA]</scope>
    <source>
        <strain evidence="8">OB123</strain>
        <tissue evidence="8">Whole animal</tissue>
    </source>
</reference>
<evidence type="ECO:0000256" key="5">
    <source>
        <dbReference type="ARBA" id="ARBA00073492"/>
    </source>
</evidence>
<keyword evidence="6" id="KW-0812">Transmembrane</keyword>
<dbReference type="SMART" id="SM01117">
    <property type="entry name" value="Cyt-b5"/>
    <property type="match status" value="1"/>
</dbReference>
<dbReference type="Gene3D" id="3.10.120.10">
    <property type="entry name" value="Cytochrome b5-like heme/steroid binding domain"/>
    <property type="match status" value="1"/>
</dbReference>
<evidence type="ECO:0000313" key="8">
    <source>
        <dbReference type="EMBL" id="KRT81011.1"/>
    </source>
</evidence>
<keyword evidence="6" id="KW-0472">Membrane</keyword>
<evidence type="ECO:0000256" key="6">
    <source>
        <dbReference type="RuleBase" id="RU362121"/>
    </source>
</evidence>
<dbReference type="PROSITE" id="PS50255">
    <property type="entry name" value="CYTOCHROME_B5_2"/>
    <property type="match status" value="1"/>
</dbReference>
<evidence type="ECO:0000256" key="1">
    <source>
        <dbReference type="ARBA" id="ARBA00022617"/>
    </source>
</evidence>
<dbReference type="SUPFAM" id="SSF55856">
    <property type="entry name" value="Cytochrome b5-like heme/steroid binding domain"/>
    <property type="match status" value="1"/>
</dbReference>
<evidence type="ECO:0000256" key="4">
    <source>
        <dbReference type="ARBA" id="ARBA00055674"/>
    </source>
</evidence>
<comment type="similarity">
    <text evidence="6">Belongs to the cytochrome b5 family.</text>
</comment>
<dbReference type="OrthoDB" id="260519at2759"/>
<dbReference type="InterPro" id="IPR018506">
    <property type="entry name" value="Cyt_B5_heme-BS"/>
</dbReference>
<proteinExistence type="inferred from homology"/>
<dbReference type="InterPro" id="IPR053100">
    <property type="entry name" value="Cytochrome_b5-related"/>
</dbReference>
<organism evidence="8 9">
    <name type="scientific">Oryctes borbonicus</name>
    <dbReference type="NCBI Taxonomy" id="1629725"/>
    <lineage>
        <taxon>Eukaryota</taxon>
        <taxon>Metazoa</taxon>
        <taxon>Ecdysozoa</taxon>
        <taxon>Arthropoda</taxon>
        <taxon>Hexapoda</taxon>
        <taxon>Insecta</taxon>
        <taxon>Pterygota</taxon>
        <taxon>Neoptera</taxon>
        <taxon>Endopterygota</taxon>
        <taxon>Coleoptera</taxon>
        <taxon>Polyphaga</taxon>
        <taxon>Scarabaeiformia</taxon>
        <taxon>Scarabaeidae</taxon>
        <taxon>Dynastinae</taxon>
        <taxon>Oryctes</taxon>
    </lineage>
</organism>
<keyword evidence="9" id="KW-1185">Reference proteome</keyword>
<comment type="caution">
    <text evidence="8">The sequence shown here is derived from an EMBL/GenBank/DDBJ whole genome shotgun (WGS) entry which is preliminary data.</text>
</comment>
<accession>A0A0T6B0N2</accession>
<gene>
    <name evidence="8" type="ORF">AMK59_6161</name>
</gene>
<evidence type="ECO:0000256" key="3">
    <source>
        <dbReference type="ARBA" id="ARBA00023004"/>
    </source>
</evidence>